<evidence type="ECO:0000313" key="2">
    <source>
        <dbReference type="Proteomes" id="UP000295560"/>
    </source>
</evidence>
<proteinExistence type="predicted"/>
<sequence length="256" mass="27253">MSGPLLLVSLSGLTDGDDADHARAVAFAGELDRHGVPVTHLLQPRGPEGPLAAGSPLVHWVAGRVRAGDDVLLHGYDHTADPIGSWQSVPRIGRRTEFGALPEHEATLRVTAARRILTRIGLTTDGFAPPRWVASDGTLAALREHGFRLLADESALRSPDPAGPVLRARLLTFRSSDQWPRSAERPAGENRRARALEQAAARTAGRGGTVRIALRAKDLRKQNRVDAALRGVRAAIEEGASPSVHRGLLPSLASAA</sequence>
<accession>A0A4R1I1H1</accession>
<gene>
    <name evidence="1" type="ORF">EV378_2935</name>
</gene>
<dbReference type="AlphaFoldDB" id="A0A4R1I1H1"/>
<dbReference type="InterPro" id="IPR011330">
    <property type="entry name" value="Glyco_hydro/deAcase_b/a-brl"/>
</dbReference>
<dbReference type="GO" id="GO:0005975">
    <property type="term" value="P:carbohydrate metabolic process"/>
    <property type="evidence" value="ECO:0007669"/>
    <property type="project" value="InterPro"/>
</dbReference>
<dbReference type="SUPFAM" id="SSF88713">
    <property type="entry name" value="Glycoside hydrolase/deacetylase"/>
    <property type="match status" value="1"/>
</dbReference>
<comment type="caution">
    <text evidence="1">The sequence shown here is derived from an EMBL/GenBank/DDBJ whole genome shotgun (WGS) entry which is preliminary data.</text>
</comment>
<name>A0A4R1I1H1_PSEEN</name>
<reference evidence="1 2" key="1">
    <citation type="submission" date="2019-03" db="EMBL/GenBank/DDBJ databases">
        <title>Sequencing the genomes of 1000 actinobacteria strains.</title>
        <authorList>
            <person name="Klenk H.-P."/>
        </authorList>
    </citation>
    <scope>NUCLEOTIDE SEQUENCE [LARGE SCALE GENOMIC DNA]</scope>
    <source>
        <strain evidence="1 2">DSM 44969</strain>
    </source>
</reference>
<dbReference type="Pfam" id="PF10096">
    <property type="entry name" value="DUF2334"/>
    <property type="match status" value="1"/>
</dbReference>
<protein>
    <recommendedName>
        <fullName evidence="3">Deacetylase</fullName>
    </recommendedName>
</protein>
<dbReference type="RefSeq" id="WP_165922289.1">
    <property type="nucleotide sequence ID" value="NZ_SMFZ01000001.1"/>
</dbReference>
<dbReference type="Proteomes" id="UP000295560">
    <property type="component" value="Unassembled WGS sequence"/>
</dbReference>
<evidence type="ECO:0008006" key="3">
    <source>
        <dbReference type="Google" id="ProtNLM"/>
    </source>
</evidence>
<dbReference type="InterPro" id="IPR018763">
    <property type="entry name" value="DUF2334"/>
</dbReference>
<keyword evidence="2" id="KW-1185">Reference proteome</keyword>
<evidence type="ECO:0000313" key="1">
    <source>
        <dbReference type="EMBL" id="TCK27080.1"/>
    </source>
</evidence>
<dbReference type="Gene3D" id="3.20.20.370">
    <property type="entry name" value="Glycoside hydrolase/deacetylase"/>
    <property type="match status" value="1"/>
</dbReference>
<dbReference type="EMBL" id="SMFZ01000001">
    <property type="protein sequence ID" value="TCK27080.1"/>
    <property type="molecule type" value="Genomic_DNA"/>
</dbReference>
<organism evidence="1 2">
    <name type="scientific">Pseudonocardia endophytica</name>
    <dbReference type="NCBI Taxonomy" id="401976"/>
    <lineage>
        <taxon>Bacteria</taxon>
        <taxon>Bacillati</taxon>
        <taxon>Actinomycetota</taxon>
        <taxon>Actinomycetes</taxon>
        <taxon>Pseudonocardiales</taxon>
        <taxon>Pseudonocardiaceae</taxon>
        <taxon>Pseudonocardia</taxon>
    </lineage>
</organism>